<dbReference type="Gene3D" id="3.90.1410.10">
    <property type="entry name" value="set domain protein methyltransferase, domain 1"/>
    <property type="match status" value="1"/>
</dbReference>
<proteinExistence type="predicted"/>
<name>A0A3A3A1L2_9EURO</name>
<protein>
    <submittedName>
        <fullName evidence="2">SET domain protein</fullName>
    </submittedName>
</protein>
<dbReference type="GO" id="GO:0016279">
    <property type="term" value="F:protein-lysine N-methyltransferase activity"/>
    <property type="evidence" value="ECO:0007669"/>
    <property type="project" value="TreeGrafter"/>
</dbReference>
<comment type="caution">
    <text evidence="2">The sequence shown here is derived from an EMBL/GenBank/DDBJ whole genome shotgun (WGS) entry which is preliminary data.</text>
</comment>
<dbReference type="InterPro" id="IPR001214">
    <property type="entry name" value="SET_dom"/>
</dbReference>
<evidence type="ECO:0000259" key="1">
    <source>
        <dbReference type="PROSITE" id="PS50280"/>
    </source>
</evidence>
<dbReference type="AlphaFoldDB" id="A0A3A3A1L2"/>
<organism evidence="2 3">
    <name type="scientific">Aspergillus sclerotialis</name>
    <dbReference type="NCBI Taxonomy" id="2070753"/>
    <lineage>
        <taxon>Eukaryota</taxon>
        <taxon>Fungi</taxon>
        <taxon>Dikarya</taxon>
        <taxon>Ascomycota</taxon>
        <taxon>Pezizomycotina</taxon>
        <taxon>Eurotiomycetes</taxon>
        <taxon>Eurotiomycetidae</taxon>
        <taxon>Eurotiales</taxon>
        <taxon>Aspergillaceae</taxon>
        <taxon>Aspergillus</taxon>
        <taxon>Aspergillus subgen. Polypaecilum</taxon>
    </lineage>
</organism>
<evidence type="ECO:0000313" key="2">
    <source>
        <dbReference type="EMBL" id="RJE23211.1"/>
    </source>
</evidence>
<reference evidence="3" key="1">
    <citation type="submission" date="2017-02" db="EMBL/GenBank/DDBJ databases">
        <authorList>
            <person name="Tafer H."/>
            <person name="Lopandic K."/>
        </authorList>
    </citation>
    <scope>NUCLEOTIDE SEQUENCE [LARGE SCALE GENOMIC DNA]</scope>
    <source>
        <strain evidence="3">CBS 366.77</strain>
    </source>
</reference>
<dbReference type="STRING" id="2070753.A0A3A3A1L2"/>
<dbReference type="OrthoDB" id="341421at2759"/>
<accession>A0A3A3A1L2</accession>
<dbReference type="EMBL" id="MVGC01000131">
    <property type="protein sequence ID" value="RJE23211.1"/>
    <property type="molecule type" value="Genomic_DNA"/>
</dbReference>
<dbReference type="SUPFAM" id="SSF82199">
    <property type="entry name" value="SET domain"/>
    <property type="match status" value="1"/>
</dbReference>
<feature type="domain" description="SET" evidence="1">
    <location>
        <begin position="63"/>
        <end position="210"/>
    </location>
</feature>
<dbReference type="Proteomes" id="UP000266188">
    <property type="component" value="Unassembled WGS sequence"/>
</dbReference>
<dbReference type="Pfam" id="PF00856">
    <property type="entry name" value="SET"/>
    <property type="match status" value="1"/>
</dbReference>
<evidence type="ECO:0000313" key="3">
    <source>
        <dbReference type="Proteomes" id="UP000266188"/>
    </source>
</evidence>
<dbReference type="PANTHER" id="PTHR13271">
    <property type="entry name" value="UNCHARACTERIZED PUTATIVE METHYLTRANSFERASE"/>
    <property type="match status" value="1"/>
</dbReference>
<sequence length="360" mass="41924">MLTVNSIPPSFISKFPSGISVHGILAAFLTHGDPEDLQKYDLWKKVWPSRRDFEETMPILWPECLRVRESHCNTKESTQRSFLPPSISGCWNTFCKQRSQFPYESSHQNLLEDQEKRLQIAWNTVVAVFPNTDWETFSYHWLIVNTRSFYFLMPGQEPPEDRNDAMALLPFADYFNHSDLSCDVNFDGDFYVFRAAKCYNEGEEIYMSYGPHPNDFLFAEYGFFLDNNDSEAIYLDDIIFRDLNSSQQDELHLHHYYGEYQVTATGVCFRTEIAACVKYMTRKDWQNYVLGHSTKGVNSVTTRKVIQAWIHTYTKEAETAVGTLRSCSERHMYPQKIEMLLKRWAQIICVCVKAIDSISG</sequence>
<gene>
    <name evidence="2" type="ORF">PHISCL_04464</name>
</gene>
<keyword evidence="3" id="KW-1185">Reference proteome</keyword>
<dbReference type="InterPro" id="IPR046341">
    <property type="entry name" value="SET_dom_sf"/>
</dbReference>
<dbReference type="PANTHER" id="PTHR13271:SF137">
    <property type="entry name" value="SET DOMAIN-CONTAINING PROTEIN"/>
    <property type="match status" value="1"/>
</dbReference>
<dbReference type="InterPro" id="IPR050600">
    <property type="entry name" value="SETD3_SETD6_MTase"/>
</dbReference>
<dbReference type="PROSITE" id="PS50280">
    <property type="entry name" value="SET"/>
    <property type="match status" value="1"/>
</dbReference>